<organism evidence="2 3">
    <name type="scientific">Lipingzhangella halophila</name>
    <dbReference type="NCBI Taxonomy" id="1783352"/>
    <lineage>
        <taxon>Bacteria</taxon>
        <taxon>Bacillati</taxon>
        <taxon>Actinomycetota</taxon>
        <taxon>Actinomycetes</taxon>
        <taxon>Streptosporangiales</taxon>
        <taxon>Nocardiopsidaceae</taxon>
        <taxon>Lipingzhangella</taxon>
    </lineage>
</organism>
<feature type="compositionally biased region" description="Polar residues" evidence="1">
    <location>
        <begin position="153"/>
        <end position="162"/>
    </location>
</feature>
<comment type="caution">
    <text evidence="2">The sequence shown here is derived from an EMBL/GenBank/DDBJ whole genome shotgun (WGS) entry which is preliminary data.</text>
</comment>
<gene>
    <name evidence="2" type="ORF">F4561_005246</name>
</gene>
<proteinExistence type="predicted"/>
<dbReference type="EMBL" id="JACHJT010000001">
    <property type="protein sequence ID" value="MBB4934426.1"/>
    <property type="molecule type" value="Genomic_DNA"/>
</dbReference>
<evidence type="ECO:0000313" key="3">
    <source>
        <dbReference type="Proteomes" id="UP000523007"/>
    </source>
</evidence>
<protein>
    <recommendedName>
        <fullName evidence="4">DNA-directed RNA polymerase specialized sigma24 family protein</fullName>
    </recommendedName>
</protein>
<name>A0A7W7W550_9ACTN</name>
<keyword evidence="3" id="KW-1185">Reference proteome</keyword>
<evidence type="ECO:0000256" key="1">
    <source>
        <dbReference type="SAM" id="MobiDB-lite"/>
    </source>
</evidence>
<dbReference type="AlphaFoldDB" id="A0A7W7W550"/>
<reference evidence="2 3" key="1">
    <citation type="submission" date="2020-08" db="EMBL/GenBank/DDBJ databases">
        <title>Sequencing the genomes of 1000 actinobacteria strains.</title>
        <authorList>
            <person name="Klenk H.-P."/>
        </authorList>
    </citation>
    <scope>NUCLEOTIDE SEQUENCE [LARGE SCALE GENOMIC DNA]</scope>
    <source>
        <strain evidence="2 3">DSM 102030</strain>
    </source>
</reference>
<evidence type="ECO:0000313" key="2">
    <source>
        <dbReference type="EMBL" id="MBB4934426.1"/>
    </source>
</evidence>
<accession>A0A7W7W550</accession>
<evidence type="ECO:0008006" key="4">
    <source>
        <dbReference type="Google" id="ProtNLM"/>
    </source>
</evidence>
<feature type="region of interest" description="Disordered" evidence="1">
    <location>
        <begin position="143"/>
        <end position="166"/>
    </location>
</feature>
<sequence>MVASDQTVGNGRSPLQEAERQFQRLGDQLRVVMDGCDCAGEVSLVQARSCLLGSSRGARQRDVVWCEVIRRARMHEEWMVGAIGLAMPGLRMSARRVCRGLAPAAVDDVESAILAGFVTAMRQINPEWTRLAWRLRSRAQRAGFQERRRETRQPTVNDQVSESAAPPIPWGHPDLLLAEAVRAGVLHRGDAQLIAESRLEKATLVAIAADLDVSYKTLHKRRERAEARLVAAIADGSISARSSTAATIADAAGYRTG</sequence>
<dbReference type="RefSeq" id="WP_184582478.1">
    <property type="nucleotide sequence ID" value="NZ_JACHJT010000001.1"/>
</dbReference>
<dbReference type="Proteomes" id="UP000523007">
    <property type="component" value="Unassembled WGS sequence"/>
</dbReference>